<evidence type="ECO:0000313" key="2">
    <source>
        <dbReference type="Proteomes" id="UP001620626"/>
    </source>
</evidence>
<comment type="caution">
    <text evidence="1">The sequence shown here is derived from an EMBL/GenBank/DDBJ whole genome shotgun (WGS) entry which is preliminary data.</text>
</comment>
<gene>
    <name evidence="1" type="ORF">niasHT_034802</name>
</gene>
<dbReference type="AlphaFoldDB" id="A0ABD2IS66"/>
<reference evidence="1 2" key="1">
    <citation type="submission" date="2024-10" db="EMBL/GenBank/DDBJ databases">
        <authorList>
            <person name="Kim D."/>
        </authorList>
    </citation>
    <scope>NUCLEOTIDE SEQUENCE [LARGE SCALE GENOMIC DNA]</scope>
    <source>
        <strain evidence="1">BH-2024</strain>
    </source>
</reference>
<sequence>MTFVKTTVEALKQLQTSFTSDQMPIFNTLITTLSSQIDLLNGSISQLRSTALSTEGMPISAEELERQRSVVIIGMPEHNDSSPAKRAEMDRSKINCLFDSLGIECGTIAYRMGRSFNPAQKSPRPLKILLPSRGFQKQALAAWQKKQNTIRAADSSLHHVRLRESLTKAQLEERLSPAFAMR</sequence>
<evidence type="ECO:0000313" key="1">
    <source>
        <dbReference type="EMBL" id="KAL3076158.1"/>
    </source>
</evidence>
<dbReference type="EMBL" id="JBICBT010001260">
    <property type="protein sequence ID" value="KAL3076158.1"/>
    <property type="molecule type" value="Genomic_DNA"/>
</dbReference>
<dbReference type="Proteomes" id="UP001620626">
    <property type="component" value="Unassembled WGS sequence"/>
</dbReference>
<proteinExistence type="predicted"/>
<protein>
    <submittedName>
        <fullName evidence="1">Uncharacterized protein</fullName>
    </submittedName>
</protein>
<name>A0ABD2IS66_9BILA</name>
<organism evidence="1 2">
    <name type="scientific">Heterodera trifolii</name>
    <dbReference type="NCBI Taxonomy" id="157864"/>
    <lineage>
        <taxon>Eukaryota</taxon>
        <taxon>Metazoa</taxon>
        <taxon>Ecdysozoa</taxon>
        <taxon>Nematoda</taxon>
        <taxon>Chromadorea</taxon>
        <taxon>Rhabditida</taxon>
        <taxon>Tylenchina</taxon>
        <taxon>Tylenchomorpha</taxon>
        <taxon>Tylenchoidea</taxon>
        <taxon>Heteroderidae</taxon>
        <taxon>Heteroderinae</taxon>
        <taxon>Heterodera</taxon>
    </lineage>
</organism>
<keyword evidence="2" id="KW-1185">Reference proteome</keyword>
<accession>A0ABD2IS66</accession>